<keyword evidence="1" id="KW-0808">Transferase</keyword>
<proteinExistence type="predicted"/>
<comment type="caution">
    <text evidence="1">The sequence shown here is derived from an EMBL/GenBank/DDBJ whole genome shotgun (WGS) entry which is preliminary data.</text>
</comment>
<dbReference type="Pfam" id="PF05704">
    <property type="entry name" value="Caps_synth"/>
    <property type="match status" value="1"/>
</dbReference>
<dbReference type="Proteomes" id="UP000003081">
    <property type="component" value="Unassembled WGS sequence"/>
</dbReference>
<dbReference type="InterPro" id="IPR008441">
    <property type="entry name" value="AfumC-like_glycosyl_Trfase"/>
</dbReference>
<dbReference type="SUPFAM" id="SSF53448">
    <property type="entry name" value="Nucleotide-diphospho-sugar transferases"/>
    <property type="match status" value="1"/>
</dbReference>
<dbReference type="AlphaFoldDB" id="C4IDA9"/>
<name>C4IDA9_CLOBU</name>
<organism evidence="1 2">
    <name type="scientific">Clostridium butyricum E4 str. BoNT E BL5262</name>
    <dbReference type="NCBI Taxonomy" id="632245"/>
    <lineage>
        <taxon>Bacteria</taxon>
        <taxon>Bacillati</taxon>
        <taxon>Bacillota</taxon>
        <taxon>Clostridia</taxon>
        <taxon>Eubacteriales</taxon>
        <taxon>Clostridiaceae</taxon>
        <taxon>Clostridium</taxon>
    </lineage>
</organism>
<dbReference type="GO" id="GO:0016757">
    <property type="term" value="F:glycosyltransferase activity"/>
    <property type="evidence" value="ECO:0007669"/>
    <property type="project" value="InterPro"/>
</dbReference>
<gene>
    <name evidence="1" type="ORF">CLP_3338</name>
</gene>
<reference evidence="1 2" key="1">
    <citation type="submission" date="2009-08" db="EMBL/GenBank/DDBJ databases">
        <authorList>
            <person name="Shrivastava S."/>
            <person name="Brinkac L.B."/>
            <person name="Brown J.L."/>
            <person name="Bruce D.B."/>
            <person name="Detter C."/>
            <person name="Green L.D."/>
            <person name="Munk C.A."/>
            <person name="Rogers Y.C."/>
            <person name="Tapia R."/>
            <person name="Sims D.R."/>
            <person name="Smith L.A."/>
            <person name="Smith T.J."/>
            <person name="Sutton G."/>
            <person name="Brettin T."/>
        </authorList>
    </citation>
    <scope>NUCLEOTIDE SEQUENCE [LARGE SCALE GENOMIC DNA]</scope>
    <source>
        <strain evidence="2">E4 str. BoNT E BL5262</strain>
    </source>
</reference>
<keyword evidence="2" id="KW-1185">Reference proteome</keyword>
<dbReference type="eggNOG" id="COG3774">
    <property type="taxonomic scope" value="Bacteria"/>
</dbReference>
<dbReference type="Gene3D" id="3.90.550.20">
    <property type="match status" value="1"/>
</dbReference>
<accession>C4IDA9</accession>
<evidence type="ECO:0000313" key="1">
    <source>
        <dbReference type="EMBL" id="EEP55911.1"/>
    </source>
</evidence>
<dbReference type="EMBL" id="ACOM01000002">
    <property type="protein sequence ID" value="EEP55911.1"/>
    <property type="molecule type" value="Genomic_DNA"/>
</dbReference>
<dbReference type="InterPro" id="IPR029044">
    <property type="entry name" value="Nucleotide-diphossugar_trans"/>
</dbReference>
<protein>
    <submittedName>
        <fullName evidence="1">Putative glycosyl transferase</fullName>
    </submittedName>
</protein>
<sequence>MKRKIKKIQTMIKQFGVIFVFKFYYYRFMKRDENYIDLSYYYLKKIVEPLIDKFNNLEYDNVSKVQNEIIPVWLCWFQGEISMPEVCNLCYSNLKKMLPDNAKVKVITIDNYKNYVDIPEYILEKVDKGIISYTHLSDIIRWGLLSKWGGVWIDATVFSAKKITPEFMADKRLWSIKLENIYDINCIGQAISTCKWTSFMIKDQDNSLLSNYMFEAKLLYWKNHDVIIEYFMQNLLIKIAYDNVEKIRYQIDNIKINNKNVYELHNIINDEFNQYKYNNLIKETTFFKLTWKQKYNKITDNNIETFYGYISSINQEV</sequence>
<dbReference type="RefSeq" id="WP_003407067.1">
    <property type="nucleotide sequence ID" value="NZ_ACOM01000002.1"/>
</dbReference>
<evidence type="ECO:0000313" key="2">
    <source>
        <dbReference type="Proteomes" id="UP000003081"/>
    </source>
</evidence>
<dbReference type="HOGENOM" id="CLU_068623_1_1_9"/>